<dbReference type="OrthoDB" id="10677627at2759"/>
<feature type="compositionally biased region" description="Pro residues" evidence="1">
    <location>
        <begin position="57"/>
        <end position="70"/>
    </location>
</feature>
<gene>
    <name evidence="2" type="ORF">Rsub_01964</name>
</gene>
<feature type="compositionally biased region" description="Gly residues" evidence="1">
    <location>
        <begin position="284"/>
        <end position="318"/>
    </location>
</feature>
<protein>
    <submittedName>
        <fullName evidence="2">Uncharacterized protein</fullName>
    </submittedName>
</protein>
<dbReference type="Proteomes" id="UP000247498">
    <property type="component" value="Unassembled WGS sequence"/>
</dbReference>
<dbReference type="EMBL" id="BDRX01000010">
    <property type="protein sequence ID" value="GBF89392.1"/>
    <property type="molecule type" value="Genomic_DNA"/>
</dbReference>
<dbReference type="InParanoid" id="A0A2V0NRW3"/>
<accession>A0A2V0NRW3</accession>
<feature type="compositionally biased region" description="Low complexity" evidence="1">
    <location>
        <begin position="31"/>
        <end position="56"/>
    </location>
</feature>
<evidence type="ECO:0000256" key="1">
    <source>
        <dbReference type="SAM" id="MobiDB-lite"/>
    </source>
</evidence>
<dbReference type="STRING" id="307507.A0A2V0NRW3"/>
<feature type="region of interest" description="Disordered" evidence="1">
    <location>
        <begin position="283"/>
        <end position="327"/>
    </location>
</feature>
<feature type="region of interest" description="Disordered" evidence="1">
    <location>
        <begin position="31"/>
        <end position="72"/>
    </location>
</feature>
<organism evidence="2 3">
    <name type="scientific">Raphidocelis subcapitata</name>
    <dbReference type="NCBI Taxonomy" id="307507"/>
    <lineage>
        <taxon>Eukaryota</taxon>
        <taxon>Viridiplantae</taxon>
        <taxon>Chlorophyta</taxon>
        <taxon>core chlorophytes</taxon>
        <taxon>Chlorophyceae</taxon>
        <taxon>CS clade</taxon>
        <taxon>Sphaeropleales</taxon>
        <taxon>Selenastraceae</taxon>
        <taxon>Raphidocelis</taxon>
    </lineage>
</organism>
<feature type="region of interest" description="Disordered" evidence="1">
    <location>
        <begin position="525"/>
        <end position="580"/>
    </location>
</feature>
<name>A0A2V0NRW3_9CHLO</name>
<sequence>MHAAAAGRRAAAAVPPAGAARAPLLGRCAPRPTAAAAAAAARRTRGASGAAAQQAPAPEPPPPSPPPPADVAPEVLLSLQAAEEERRASHAAAGPSAAAAAIVPRTRARLVRAAAAAGAPPRLGYRSELQAAAGAPCRALAALLARFGLADAASAGLWLRELDAQVELAAATGGRCAAAPDPAAALASWLEERANPPACIHWLVPAAAAEAAGGAAALPLPALEALARALAAAGDARLPAAPRRLSLHGDLFEVRALEAGLDAARAAYVDALCAQLHARLSAGDSGGGGNSGSGGDSSSSGGGGGGGSGGSGIVGNGVEGTAQASPAGGPLGVERAAALLSSLSRLRARPGQPLLSALLEPLRGRLGGAPPKALAELACGAAELGALLRASWLAEFRAAALAASGCADGAAAAGLAWGLARYQQAAAATRDELAPLLSALSAAAPRLAPADAARALVAARQLCGQLPDGWAGAVVEASGARLADARDLAELAALAETADGALAPARPSRAWRAALADAALAVAARRAPAPPARRERRGREEGAGGAGEAGEGPAAEPKGGGPDASDDGGGGGDGGGEPHRAALLRGDEVVSLLAAMRAVKWLRPTGSWLAELLEAYARCPPHPEALPALLPLLAELAPDARAWGARNRRLVAALAGGRVAEAATRAATGRQLARLASAAAALGYTGPQGELLQWIGSALLRLGRGCPLVDLVTVREAFLELDHLPAEERLRQLLNQAAGRLATIRRKAAEAAARKRRVYLKQRANRYNKLHRAKLRAAKKLHFGMGWRATARQAAAAARGEEPQPEWWQRKLRPPGQMDRRF</sequence>
<keyword evidence="3" id="KW-1185">Reference proteome</keyword>
<proteinExistence type="predicted"/>
<dbReference type="AlphaFoldDB" id="A0A2V0NRW3"/>
<evidence type="ECO:0000313" key="3">
    <source>
        <dbReference type="Proteomes" id="UP000247498"/>
    </source>
</evidence>
<comment type="caution">
    <text evidence="2">The sequence shown here is derived from an EMBL/GenBank/DDBJ whole genome shotgun (WGS) entry which is preliminary data.</text>
</comment>
<evidence type="ECO:0000313" key="2">
    <source>
        <dbReference type="EMBL" id="GBF89392.1"/>
    </source>
</evidence>
<reference evidence="2 3" key="1">
    <citation type="journal article" date="2018" name="Sci. Rep.">
        <title>Raphidocelis subcapitata (=Pseudokirchneriella subcapitata) provides an insight into genome evolution and environmental adaptations in the Sphaeropleales.</title>
        <authorList>
            <person name="Suzuki S."/>
            <person name="Yamaguchi H."/>
            <person name="Nakajima N."/>
            <person name="Kawachi M."/>
        </authorList>
    </citation>
    <scope>NUCLEOTIDE SEQUENCE [LARGE SCALE GENOMIC DNA]</scope>
    <source>
        <strain evidence="2 3">NIES-35</strain>
    </source>
</reference>
<feature type="compositionally biased region" description="Gly residues" evidence="1">
    <location>
        <begin position="558"/>
        <end position="575"/>
    </location>
</feature>
<feature type="region of interest" description="Disordered" evidence="1">
    <location>
        <begin position="796"/>
        <end position="822"/>
    </location>
</feature>